<protein>
    <recommendedName>
        <fullName evidence="13">medium-chain acyl-CoA ligase</fullName>
        <ecNumber evidence="13">6.2.1.2</ecNumber>
    </recommendedName>
</protein>
<keyword evidence="6" id="KW-0547">Nucleotide-binding</keyword>
<keyword evidence="5" id="KW-0479">Metal-binding</keyword>
<dbReference type="InterPro" id="IPR051087">
    <property type="entry name" value="Mitochondrial_ACSM"/>
</dbReference>
<feature type="domain" description="AMP-binding enzyme C-terminal" evidence="16">
    <location>
        <begin position="491"/>
        <end position="571"/>
    </location>
</feature>
<evidence type="ECO:0000256" key="12">
    <source>
        <dbReference type="ARBA" id="ARBA00023128"/>
    </source>
</evidence>
<evidence type="ECO:0000259" key="15">
    <source>
        <dbReference type="Pfam" id="PF00501"/>
    </source>
</evidence>
<evidence type="ECO:0000256" key="2">
    <source>
        <dbReference type="ARBA" id="ARBA00004173"/>
    </source>
</evidence>
<keyword evidence="7" id="KW-0276">Fatty acid metabolism</keyword>
<dbReference type="GO" id="GO:0005524">
    <property type="term" value="F:ATP binding"/>
    <property type="evidence" value="ECO:0007669"/>
    <property type="project" value="UniProtKB-KW"/>
</dbReference>
<dbReference type="FunFam" id="3.30.300.30:FF:000005">
    <property type="entry name" value="Acyl-coenzyme A synthetase ACSM5, mitochondrial"/>
    <property type="match status" value="1"/>
</dbReference>
<dbReference type="Proteomes" id="UP000694380">
    <property type="component" value="Unplaced"/>
</dbReference>
<evidence type="ECO:0000256" key="11">
    <source>
        <dbReference type="ARBA" id="ARBA00023098"/>
    </source>
</evidence>
<dbReference type="InterPro" id="IPR042099">
    <property type="entry name" value="ANL_N_sf"/>
</dbReference>
<dbReference type="Pfam" id="PF13193">
    <property type="entry name" value="AMP-binding_C"/>
    <property type="match status" value="1"/>
</dbReference>
<dbReference type="EC" id="6.2.1.2" evidence="13"/>
<evidence type="ECO:0000256" key="6">
    <source>
        <dbReference type="ARBA" id="ARBA00022741"/>
    </source>
</evidence>
<proteinExistence type="inferred from homology"/>
<dbReference type="OMA" id="YATIDRH"/>
<dbReference type="FunFam" id="3.40.50.12780:FF:000007">
    <property type="entry name" value="Acyl-coenzyme A synthetase ACSM2A, mitochondrial"/>
    <property type="match status" value="1"/>
</dbReference>
<dbReference type="GO" id="GO:0006633">
    <property type="term" value="P:fatty acid biosynthetic process"/>
    <property type="evidence" value="ECO:0007669"/>
    <property type="project" value="TreeGrafter"/>
</dbReference>
<dbReference type="GeneTree" id="ENSGT00940000157930"/>
<dbReference type="InterPro" id="IPR000873">
    <property type="entry name" value="AMP-dep_synth/lig_dom"/>
</dbReference>
<keyword evidence="12" id="KW-0496">Mitochondrion</keyword>
<gene>
    <name evidence="17" type="primary">LOC101939672</name>
</gene>
<dbReference type="GO" id="GO:0005759">
    <property type="term" value="C:mitochondrial matrix"/>
    <property type="evidence" value="ECO:0007669"/>
    <property type="project" value="TreeGrafter"/>
</dbReference>
<dbReference type="AlphaFoldDB" id="A0A8C3I137"/>
<dbReference type="InterPro" id="IPR045851">
    <property type="entry name" value="AMP-bd_C_sf"/>
</dbReference>
<evidence type="ECO:0000256" key="10">
    <source>
        <dbReference type="ARBA" id="ARBA00022946"/>
    </source>
</evidence>
<evidence type="ECO:0000256" key="7">
    <source>
        <dbReference type="ARBA" id="ARBA00022832"/>
    </source>
</evidence>
<feature type="domain" description="AMP-dependent synthetase/ligase" evidence="15">
    <location>
        <begin position="74"/>
        <end position="427"/>
    </location>
</feature>
<sequence length="585" mass="65962">YYKLIERELLKTLKCITGTRNQIRSPCRFFSKHCRGFAPQNISGYESPSLYKELPEHFNFASDVLDKWSQMEKNGERASSIPALWWVGDQGNEVRWGFEELGFLSRKAANVLSDACGLKKGDRVIVMLPRIPEWWSITVGCIRTGIIYIPATTQLTANDIFYRLQASKAKCIITNDTLAPAVDSVVSKCQFLKIRLMVSEGRRDGWLDFKELLKAAPGDHDPVKTKSQEAMTIYFTSGTTGYPKMVEHSHSSFGIGMTSTGRFWLDLNPSDILWGLSDPGWVKFVYGSFFSPWIQGACVFTYSMLQFEATTVLNCLSRFPITSFCGTPTVYRMLVQHDLTSYKFKSLKHCLSGGEPLNPEVMEKWKSKTGMDIYEGYGQTETVLILSVCKGMKIKPGAMGKVSPSYDVIDENANILPPGEEGDIAIRIKPTRPFCLFSHYVDEPEKTAASERGDFYITGDRGIMDEDGYFWFVGRADDIILSSGYRIGPFEVENALMEHPAVAEAAVVSSPDPIRGEVVKAFVILSPDFASPDPEKLTKELQEHVKKVTAPYKYPRKVEFVQQLPKTISGKIRRKDLRNKEWGRT</sequence>
<dbReference type="GO" id="GO:0006637">
    <property type="term" value="P:acyl-CoA metabolic process"/>
    <property type="evidence" value="ECO:0007669"/>
    <property type="project" value="TreeGrafter"/>
</dbReference>
<comment type="cofactor">
    <cofactor evidence="1">
        <name>Mn(2+)</name>
        <dbReference type="ChEBI" id="CHEBI:29035"/>
    </cofactor>
</comment>
<dbReference type="SUPFAM" id="SSF56801">
    <property type="entry name" value="Acetyl-CoA synthetase-like"/>
    <property type="match status" value="1"/>
</dbReference>
<dbReference type="Pfam" id="PF00501">
    <property type="entry name" value="AMP-binding"/>
    <property type="match status" value="1"/>
</dbReference>
<keyword evidence="4" id="KW-0436">Ligase</keyword>
<evidence type="ECO:0000256" key="4">
    <source>
        <dbReference type="ARBA" id="ARBA00022598"/>
    </source>
</evidence>
<dbReference type="InterPro" id="IPR020845">
    <property type="entry name" value="AMP-binding_CS"/>
</dbReference>
<keyword evidence="10" id="KW-0809">Transit peptide</keyword>
<dbReference type="PROSITE" id="PS00455">
    <property type="entry name" value="AMP_BINDING"/>
    <property type="match status" value="1"/>
</dbReference>
<dbReference type="GO" id="GO:0031956">
    <property type="term" value="F:medium-chain fatty acid-CoA ligase activity"/>
    <property type="evidence" value="ECO:0007669"/>
    <property type="project" value="UniProtKB-EC"/>
</dbReference>
<keyword evidence="9" id="KW-0460">Magnesium</keyword>
<evidence type="ECO:0000313" key="17">
    <source>
        <dbReference type="Ensembl" id="ENSCPBP00000026726.1"/>
    </source>
</evidence>
<evidence type="ECO:0000256" key="14">
    <source>
        <dbReference type="ARBA" id="ARBA00048477"/>
    </source>
</evidence>
<evidence type="ECO:0000313" key="18">
    <source>
        <dbReference type="Proteomes" id="UP000694380"/>
    </source>
</evidence>
<dbReference type="Ensembl" id="ENSCPBT00000031485.1">
    <property type="protein sequence ID" value="ENSCPBP00000026726.1"/>
    <property type="gene ID" value="ENSCPBG00000018148.1"/>
</dbReference>
<accession>A0A8C3I137</accession>
<evidence type="ECO:0000256" key="13">
    <source>
        <dbReference type="ARBA" id="ARBA00039009"/>
    </source>
</evidence>
<comment type="similarity">
    <text evidence="3">Belongs to the ATP-dependent AMP-binding enzyme family.</text>
</comment>
<keyword evidence="11" id="KW-0443">Lipid metabolism</keyword>
<dbReference type="GO" id="GO:0046872">
    <property type="term" value="F:metal ion binding"/>
    <property type="evidence" value="ECO:0007669"/>
    <property type="project" value="UniProtKB-KW"/>
</dbReference>
<dbReference type="PANTHER" id="PTHR43605:SF12">
    <property type="entry name" value="ACYL-COENZYME A SYNTHETASE ACSM4, MITOCHONDRIAL"/>
    <property type="match status" value="1"/>
</dbReference>
<evidence type="ECO:0000259" key="16">
    <source>
        <dbReference type="Pfam" id="PF13193"/>
    </source>
</evidence>
<name>A0A8C3I137_CHRPI</name>
<evidence type="ECO:0000256" key="1">
    <source>
        <dbReference type="ARBA" id="ARBA00001936"/>
    </source>
</evidence>
<evidence type="ECO:0000256" key="5">
    <source>
        <dbReference type="ARBA" id="ARBA00022723"/>
    </source>
</evidence>
<reference evidence="17" key="1">
    <citation type="submission" date="2025-08" db="UniProtKB">
        <authorList>
            <consortium name="Ensembl"/>
        </authorList>
    </citation>
    <scope>IDENTIFICATION</scope>
</reference>
<dbReference type="PANTHER" id="PTHR43605">
    <property type="entry name" value="ACYL-COENZYME A SYNTHETASE"/>
    <property type="match status" value="1"/>
</dbReference>
<evidence type="ECO:0000256" key="3">
    <source>
        <dbReference type="ARBA" id="ARBA00006432"/>
    </source>
</evidence>
<keyword evidence="8" id="KW-0067">ATP-binding</keyword>
<organism evidence="17 18">
    <name type="scientific">Chrysemys picta bellii</name>
    <name type="common">Western painted turtle</name>
    <name type="synonym">Emys bellii</name>
    <dbReference type="NCBI Taxonomy" id="8478"/>
    <lineage>
        <taxon>Eukaryota</taxon>
        <taxon>Metazoa</taxon>
        <taxon>Chordata</taxon>
        <taxon>Craniata</taxon>
        <taxon>Vertebrata</taxon>
        <taxon>Euteleostomi</taxon>
        <taxon>Archelosauria</taxon>
        <taxon>Testudinata</taxon>
        <taxon>Testudines</taxon>
        <taxon>Cryptodira</taxon>
        <taxon>Durocryptodira</taxon>
        <taxon>Testudinoidea</taxon>
        <taxon>Emydidae</taxon>
        <taxon>Chrysemys</taxon>
    </lineage>
</organism>
<dbReference type="Gene3D" id="3.40.50.12780">
    <property type="entry name" value="N-terminal domain of ligase-like"/>
    <property type="match status" value="1"/>
</dbReference>
<evidence type="ECO:0000256" key="9">
    <source>
        <dbReference type="ARBA" id="ARBA00022842"/>
    </source>
</evidence>
<dbReference type="Gene3D" id="3.30.300.30">
    <property type="match status" value="1"/>
</dbReference>
<reference evidence="17" key="2">
    <citation type="submission" date="2025-09" db="UniProtKB">
        <authorList>
            <consortium name="Ensembl"/>
        </authorList>
    </citation>
    <scope>IDENTIFICATION</scope>
</reference>
<comment type="subcellular location">
    <subcellularLocation>
        <location evidence="2">Mitochondrion</location>
    </subcellularLocation>
</comment>
<evidence type="ECO:0000256" key="8">
    <source>
        <dbReference type="ARBA" id="ARBA00022840"/>
    </source>
</evidence>
<comment type="catalytic activity">
    <reaction evidence="14">
        <text>a medium-chain fatty acid + ATP + CoA = a medium-chain fatty acyl-CoA + AMP + diphosphate</text>
        <dbReference type="Rhea" id="RHEA:48340"/>
        <dbReference type="ChEBI" id="CHEBI:30616"/>
        <dbReference type="ChEBI" id="CHEBI:33019"/>
        <dbReference type="ChEBI" id="CHEBI:57287"/>
        <dbReference type="ChEBI" id="CHEBI:59558"/>
        <dbReference type="ChEBI" id="CHEBI:90546"/>
        <dbReference type="ChEBI" id="CHEBI:456215"/>
        <dbReference type="EC" id="6.2.1.2"/>
    </reaction>
    <physiologicalReaction direction="left-to-right" evidence="14">
        <dbReference type="Rhea" id="RHEA:48341"/>
    </physiologicalReaction>
</comment>
<keyword evidence="18" id="KW-1185">Reference proteome</keyword>
<dbReference type="GO" id="GO:0004321">
    <property type="term" value="F:fatty-acyl-CoA synthase activity"/>
    <property type="evidence" value="ECO:0007669"/>
    <property type="project" value="TreeGrafter"/>
</dbReference>
<dbReference type="InterPro" id="IPR025110">
    <property type="entry name" value="AMP-bd_C"/>
</dbReference>